<dbReference type="InterPro" id="IPR005841">
    <property type="entry name" value="Alpha-D-phosphohexomutase_SF"/>
</dbReference>
<dbReference type="FunFam" id="3.30.310.50:FF:000001">
    <property type="entry name" value="Phosphoglucosamine mutase"/>
    <property type="match status" value="1"/>
</dbReference>
<evidence type="ECO:0000256" key="2">
    <source>
        <dbReference type="ARBA" id="ARBA00022553"/>
    </source>
</evidence>
<evidence type="ECO:0000256" key="3">
    <source>
        <dbReference type="ARBA" id="ARBA00022723"/>
    </source>
</evidence>
<evidence type="ECO:0000259" key="9">
    <source>
        <dbReference type="Pfam" id="PF00408"/>
    </source>
</evidence>
<dbReference type="SUPFAM" id="SSF55957">
    <property type="entry name" value="Phosphoglucomutase, C-terminal domain"/>
    <property type="match status" value="1"/>
</dbReference>
<evidence type="ECO:0000256" key="8">
    <source>
        <dbReference type="RuleBase" id="RU004327"/>
    </source>
</evidence>
<keyword evidence="2 6" id="KW-0597">Phosphoprotein</keyword>
<evidence type="ECO:0000256" key="4">
    <source>
        <dbReference type="ARBA" id="ARBA00022842"/>
    </source>
</evidence>
<evidence type="ECO:0000313" key="13">
    <source>
        <dbReference type="EMBL" id="KJJ86070.1"/>
    </source>
</evidence>
<dbReference type="Gene3D" id="3.40.120.10">
    <property type="entry name" value="Alpha-D-Glucose-1,6-Bisphosphate, subunit A, domain 3"/>
    <property type="match status" value="3"/>
</dbReference>
<comment type="function">
    <text evidence="6 8">Catalyzes the conversion of glucosamine-6-phosphate to glucosamine-1-phosphate.</text>
</comment>
<keyword evidence="4 6" id="KW-0460">Magnesium</keyword>
<feature type="modified residue" description="Phosphoserine" evidence="6">
    <location>
        <position position="101"/>
    </location>
</feature>
<dbReference type="PANTHER" id="PTHR42946:SF1">
    <property type="entry name" value="PHOSPHOGLUCOMUTASE (ALPHA-D-GLUCOSE-1,6-BISPHOSPHATE-DEPENDENT)"/>
    <property type="match status" value="1"/>
</dbReference>
<dbReference type="InterPro" id="IPR016066">
    <property type="entry name" value="A-D-PHexomutase_CS"/>
</dbReference>
<dbReference type="Proteomes" id="UP000033428">
    <property type="component" value="Unassembled WGS sequence"/>
</dbReference>
<dbReference type="InterPro" id="IPR036900">
    <property type="entry name" value="A-D-PHexomutase_C_sf"/>
</dbReference>
<feature type="binding site" evidence="6">
    <location>
        <position position="245"/>
    </location>
    <ligand>
        <name>Mg(2+)</name>
        <dbReference type="ChEBI" id="CHEBI:18420"/>
    </ligand>
</feature>
<dbReference type="InterPro" id="IPR016055">
    <property type="entry name" value="A-D-PHexomutase_a/b/a-I/II/III"/>
</dbReference>
<dbReference type="GO" id="GO:0004615">
    <property type="term" value="F:phosphomannomutase activity"/>
    <property type="evidence" value="ECO:0007669"/>
    <property type="project" value="TreeGrafter"/>
</dbReference>
<dbReference type="GO" id="GO:0000287">
    <property type="term" value="F:magnesium ion binding"/>
    <property type="evidence" value="ECO:0007669"/>
    <property type="project" value="UniProtKB-UniRule"/>
</dbReference>
<dbReference type="AlphaFoldDB" id="A0A0F0CX88"/>
<dbReference type="FunFam" id="3.40.120.10:FF:000001">
    <property type="entry name" value="Phosphoglucosamine mutase"/>
    <property type="match status" value="1"/>
</dbReference>
<dbReference type="NCBIfam" id="TIGR01455">
    <property type="entry name" value="glmM"/>
    <property type="match status" value="1"/>
</dbReference>
<evidence type="ECO:0000256" key="6">
    <source>
        <dbReference type="HAMAP-Rule" id="MF_01554"/>
    </source>
</evidence>
<feature type="domain" description="Alpha-D-phosphohexomutase alpha/beta/alpha" evidence="10">
    <location>
        <begin position="3"/>
        <end position="135"/>
    </location>
</feature>
<dbReference type="HAMAP" id="MF_01554_B">
    <property type="entry name" value="GlmM_B"/>
    <property type="match status" value="1"/>
</dbReference>
<accession>A0A0F0CX88</accession>
<dbReference type="InterPro" id="IPR005843">
    <property type="entry name" value="A-D-PHexomutase_C"/>
</dbReference>
<dbReference type="CDD" id="cd05802">
    <property type="entry name" value="GlmM"/>
    <property type="match status" value="1"/>
</dbReference>
<protein>
    <recommendedName>
        <fullName evidence="6 8">Phosphoglucosamine mutase</fullName>
        <ecNumber evidence="6 8">5.4.2.10</ecNumber>
    </recommendedName>
</protein>
<comment type="cofactor">
    <cofactor evidence="6">
        <name>Mg(2+)</name>
        <dbReference type="ChEBI" id="CHEBI:18420"/>
    </cofactor>
    <text evidence="6">Binds 1 Mg(2+) ion per subunit.</text>
</comment>
<evidence type="ECO:0000259" key="10">
    <source>
        <dbReference type="Pfam" id="PF02878"/>
    </source>
</evidence>
<organism evidence="13 14">
    <name type="scientific">Candidatus Omnitrophus magneticus</name>
    <dbReference type="NCBI Taxonomy" id="1609969"/>
    <lineage>
        <taxon>Bacteria</taxon>
        <taxon>Pseudomonadati</taxon>
        <taxon>Candidatus Omnitrophota</taxon>
        <taxon>Candidatus Omnitrophus</taxon>
    </lineage>
</organism>
<name>A0A0F0CX88_9BACT</name>
<evidence type="ECO:0000256" key="7">
    <source>
        <dbReference type="RuleBase" id="RU004326"/>
    </source>
</evidence>
<dbReference type="FunFam" id="3.40.120.10:FF:000003">
    <property type="entry name" value="Phosphoglucosamine mutase"/>
    <property type="match status" value="1"/>
</dbReference>
<keyword evidence="14" id="KW-1185">Reference proteome</keyword>
<evidence type="ECO:0000256" key="5">
    <source>
        <dbReference type="ARBA" id="ARBA00023235"/>
    </source>
</evidence>
<feature type="binding site" evidence="6">
    <location>
        <position position="247"/>
    </location>
    <ligand>
        <name>Mg(2+)</name>
        <dbReference type="ChEBI" id="CHEBI:18420"/>
    </ligand>
</feature>
<dbReference type="InterPro" id="IPR005846">
    <property type="entry name" value="A-D-PHexomutase_a/b/a-III"/>
</dbReference>
<dbReference type="SUPFAM" id="SSF53738">
    <property type="entry name" value="Phosphoglucomutase, first 3 domains"/>
    <property type="match status" value="3"/>
</dbReference>
<dbReference type="Pfam" id="PF00408">
    <property type="entry name" value="PGM_PMM_IV"/>
    <property type="match status" value="1"/>
</dbReference>
<dbReference type="NCBIfam" id="NF008139">
    <property type="entry name" value="PRK10887.1"/>
    <property type="match status" value="1"/>
</dbReference>
<evidence type="ECO:0000313" key="14">
    <source>
        <dbReference type="Proteomes" id="UP000033428"/>
    </source>
</evidence>
<dbReference type="PATRIC" id="fig|1609969.3.peg.73"/>
<dbReference type="PROSITE" id="PS00710">
    <property type="entry name" value="PGM_PMM"/>
    <property type="match status" value="1"/>
</dbReference>
<gene>
    <name evidence="6" type="primary">glmM</name>
    <name evidence="13" type="ORF">OMAG_000060</name>
</gene>
<dbReference type="InterPro" id="IPR050060">
    <property type="entry name" value="Phosphoglucosamine_mutase"/>
</dbReference>
<feature type="active site" description="Phosphoserine intermediate" evidence="6">
    <location>
        <position position="101"/>
    </location>
</feature>
<feature type="domain" description="Alpha-D-phosphohexomutase C-terminal" evidence="9">
    <location>
        <begin position="376"/>
        <end position="441"/>
    </location>
</feature>
<keyword evidence="5 6" id="KW-0413">Isomerase</keyword>
<dbReference type="InterPro" id="IPR006352">
    <property type="entry name" value="GlmM_bact"/>
</dbReference>
<evidence type="ECO:0000259" key="12">
    <source>
        <dbReference type="Pfam" id="PF02880"/>
    </source>
</evidence>
<dbReference type="Gene3D" id="3.30.310.50">
    <property type="entry name" value="Alpha-D-phosphohexomutase, C-terminal domain"/>
    <property type="match status" value="1"/>
</dbReference>
<feature type="domain" description="Alpha-D-phosphohexomutase alpha/beta/alpha" evidence="11">
    <location>
        <begin position="160"/>
        <end position="256"/>
    </location>
</feature>
<evidence type="ECO:0000259" key="11">
    <source>
        <dbReference type="Pfam" id="PF02879"/>
    </source>
</evidence>
<keyword evidence="3 6" id="KW-0479">Metal-binding</keyword>
<comment type="catalytic activity">
    <reaction evidence="6 8">
        <text>alpha-D-glucosamine 1-phosphate = D-glucosamine 6-phosphate</text>
        <dbReference type="Rhea" id="RHEA:23424"/>
        <dbReference type="ChEBI" id="CHEBI:58516"/>
        <dbReference type="ChEBI" id="CHEBI:58725"/>
        <dbReference type="EC" id="5.4.2.10"/>
    </reaction>
</comment>
<feature type="binding site" evidence="6">
    <location>
        <position position="243"/>
    </location>
    <ligand>
        <name>Mg(2+)</name>
        <dbReference type="ChEBI" id="CHEBI:18420"/>
    </ligand>
</feature>
<dbReference type="PRINTS" id="PR00509">
    <property type="entry name" value="PGMPMM"/>
</dbReference>
<dbReference type="PANTHER" id="PTHR42946">
    <property type="entry name" value="PHOSPHOHEXOSE MUTASE"/>
    <property type="match status" value="1"/>
</dbReference>
<sequence>MSKLFGTDGIRGVTNKEPMTSEIALKVGQAVGYLARERRKRPRIIIGKDTRLSGYMLENAITSGVASMGGDVILVGPMPTPGIAFIVDNMDADCGIVISASHNPFEDNGIKIFFGGDGKLTDEQEEKLESLIFSGKLFSFLAEPSMIGKVWKEQDALGRYIVFLKHTFPRHMDLDGMKIVIDCANGATYKVAPLLFREMRADVIPLNVAPNGENINQYCGALYPQELAKKVLETKAHIGIAFDGDGDRFIAVDEKGNIITGDQILAICAENMKKAGTLKNNLVVSTIMSNIGLKHAFDSMGISNIQAKVGDRYVREEMLKNGACLGGEDSGHIIFLDHHSTGDGILSALQILSVMKKEEKSLSELSKIMRVFPQVLINVEVNAKPDIKDIPELSSIISQAEKELSEEGRVLVRYSGTQNICRVMVEGPTQSKTQDLAEMISNSVVKILGNGSGRLGRDH</sequence>
<dbReference type="GO" id="GO:0008966">
    <property type="term" value="F:phosphoglucosamine mutase activity"/>
    <property type="evidence" value="ECO:0007669"/>
    <property type="project" value="UniProtKB-UniRule"/>
</dbReference>
<reference evidence="13 14" key="1">
    <citation type="submission" date="2015-02" db="EMBL/GenBank/DDBJ databases">
        <title>Single-cell genomics of uncultivated deep-branching MTB reveals a conserved set of magnetosome genes.</title>
        <authorList>
            <person name="Kolinko S."/>
            <person name="Richter M."/>
            <person name="Glockner F.O."/>
            <person name="Brachmann A."/>
            <person name="Schuler D."/>
        </authorList>
    </citation>
    <scope>NUCLEOTIDE SEQUENCE [LARGE SCALE GENOMIC DNA]</scope>
    <source>
        <strain evidence="13">SKK-01</strain>
    </source>
</reference>
<comment type="PTM">
    <text evidence="6">Activated by phosphorylation.</text>
</comment>
<dbReference type="GO" id="GO:0005829">
    <property type="term" value="C:cytosol"/>
    <property type="evidence" value="ECO:0007669"/>
    <property type="project" value="TreeGrafter"/>
</dbReference>
<dbReference type="Pfam" id="PF02879">
    <property type="entry name" value="PGM_PMM_II"/>
    <property type="match status" value="1"/>
</dbReference>
<feature type="domain" description="Alpha-D-phosphohexomutase alpha/beta/alpha" evidence="12">
    <location>
        <begin position="260"/>
        <end position="369"/>
    </location>
</feature>
<proteinExistence type="inferred from homology"/>
<feature type="binding site" description="via phosphate group" evidence="6">
    <location>
        <position position="101"/>
    </location>
    <ligand>
        <name>Mg(2+)</name>
        <dbReference type="ChEBI" id="CHEBI:18420"/>
    </ligand>
</feature>
<dbReference type="Pfam" id="PF02880">
    <property type="entry name" value="PGM_PMM_III"/>
    <property type="match status" value="1"/>
</dbReference>
<dbReference type="GO" id="GO:0009252">
    <property type="term" value="P:peptidoglycan biosynthetic process"/>
    <property type="evidence" value="ECO:0007669"/>
    <property type="project" value="TreeGrafter"/>
</dbReference>
<dbReference type="InterPro" id="IPR005844">
    <property type="entry name" value="A-D-PHexomutase_a/b/a-I"/>
</dbReference>
<dbReference type="InterPro" id="IPR005845">
    <property type="entry name" value="A-D-PHexomutase_a/b/a-II"/>
</dbReference>
<dbReference type="EC" id="5.4.2.10" evidence="6 8"/>
<dbReference type="GO" id="GO:0006048">
    <property type="term" value="P:UDP-N-acetylglucosamine biosynthetic process"/>
    <property type="evidence" value="ECO:0007669"/>
    <property type="project" value="TreeGrafter"/>
</dbReference>
<comment type="similarity">
    <text evidence="1 6 7">Belongs to the phosphohexose mutase family.</text>
</comment>
<dbReference type="GO" id="GO:0005975">
    <property type="term" value="P:carbohydrate metabolic process"/>
    <property type="evidence" value="ECO:0007669"/>
    <property type="project" value="InterPro"/>
</dbReference>
<comment type="caution">
    <text evidence="13">The sequence shown here is derived from an EMBL/GenBank/DDBJ whole genome shotgun (WGS) entry which is preliminary data.</text>
</comment>
<dbReference type="EMBL" id="JYNY01000016">
    <property type="protein sequence ID" value="KJJ86070.1"/>
    <property type="molecule type" value="Genomic_DNA"/>
</dbReference>
<dbReference type="Pfam" id="PF02878">
    <property type="entry name" value="PGM_PMM_I"/>
    <property type="match status" value="1"/>
</dbReference>
<evidence type="ECO:0000256" key="1">
    <source>
        <dbReference type="ARBA" id="ARBA00010231"/>
    </source>
</evidence>